<dbReference type="GO" id="GO:0043709">
    <property type="term" value="P:cell adhesion involved in single-species biofilm formation"/>
    <property type="evidence" value="ECO:0007669"/>
    <property type="project" value="TreeGrafter"/>
</dbReference>
<dbReference type="InterPro" id="IPR029787">
    <property type="entry name" value="Nucleotide_cyclase"/>
</dbReference>
<feature type="domain" description="GGDEF" evidence="1">
    <location>
        <begin position="497"/>
        <end position="624"/>
    </location>
</feature>
<dbReference type="EMBL" id="DTGZ01000032">
    <property type="protein sequence ID" value="HGV96996.1"/>
    <property type="molecule type" value="Genomic_DNA"/>
</dbReference>
<dbReference type="NCBIfam" id="TIGR00254">
    <property type="entry name" value="GGDEF"/>
    <property type="match status" value="1"/>
</dbReference>
<dbReference type="GO" id="GO:1902201">
    <property type="term" value="P:negative regulation of bacterial-type flagellum-dependent cell motility"/>
    <property type="evidence" value="ECO:0007669"/>
    <property type="project" value="TreeGrafter"/>
</dbReference>
<dbReference type="AlphaFoldDB" id="A0A7C4XJE5"/>
<comment type="caution">
    <text evidence="2">The sequence shown here is derived from an EMBL/GenBank/DDBJ whole genome shotgun (WGS) entry which is preliminary data.</text>
</comment>
<evidence type="ECO:0000313" key="2">
    <source>
        <dbReference type="EMBL" id="HGV96996.1"/>
    </source>
</evidence>
<dbReference type="PANTHER" id="PTHR45138:SF6">
    <property type="entry name" value="DIGUANYLATE CYCLASE DGCN"/>
    <property type="match status" value="1"/>
</dbReference>
<organism evidence="2">
    <name type="scientific">candidate division WOR-3 bacterium</name>
    <dbReference type="NCBI Taxonomy" id="2052148"/>
    <lineage>
        <taxon>Bacteria</taxon>
        <taxon>Bacteria division WOR-3</taxon>
    </lineage>
</organism>
<dbReference type="InterPro" id="IPR029016">
    <property type="entry name" value="GAF-like_dom_sf"/>
</dbReference>
<dbReference type="GO" id="GO:0005886">
    <property type="term" value="C:plasma membrane"/>
    <property type="evidence" value="ECO:0007669"/>
    <property type="project" value="TreeGrafter"/>
</dbReference>
<dbReference type="InterPro" id="IPR000160">
    <property type="entry name" value="GGDEF_dom"/>
</dbReference>
<dbReference type="PANTHER" id="PTHR45138">
    <property type="entry name" value="REGULATORY COMPONENTS OF SENSORY TRANSDUCTION SYSTEM"/>
    <property type="match status" value="1"/>
</dbReference>
<dbReference type="Gene3D" id="3.30.70.270">
    <property type="match status" value="1"/>
</dbReference>
<dbReference type="SMART" id="SM00267">
    <property type="entry name" value="GGDEF"/>
    <property type="match status" value="1"/>
</dbReference>
<protein>
    <submittedName>
        <fullName evidence="2">GGDEF domain-containing protein</fullName>
    </submittedName>
</protein>
<dbReference type="Gene3D" id="3.30.450.40">
    <property type="match status" value="2"/>
</dbReference>
<dbReference type="GO" id="GO:0052621">
    <property type="term" value="F:diguanylate cyclase activity"/>
    <property type="evidence" value="ECO:0007669"/>
    <property type="project" value="TreeGrafter"/>
</dbReference>
<dbReference type="PROSITE" id="PS50887">
    <property type="entry name" value="GGDEF"/>
    <property type="match status" value="1"/>
</dbReference>
<accession>A0A7C4XJE5</accession>
<sequence>MNQEIKEKKIIKLLNDFCGLNLREIDPRDVAQKIQKYLGTLSFSIFLNNHLLYQSDGDSVRLTVDEESFLKENYKNLIRFNFNKNSEIYHFYFEAPDGFTLSSSEYEIIDNLLKILSQAVSIREFSQTRIIESQIINELNLNVITTLNERKIIWYIESAARRLLDTNEIFLFYAIDDRLIGRDKTIPLRELPSEVYTQLFKARQICYLKDGKNKFLKSIFKNINFTEAIFIPFMIKNYCRGFFVVLNGIKISDQKYFITKLKFLGNQASIALERVELFAALNRALKESQGLQELARIMLTPYKLRLLFDELLKRAQKLLGFKKILCSIYNPKTRAFDRISGVGISKSKLIAAKRVHPPLDLIKKLFKDCHRISYSYYIPAEDVDKEIRKYEIYKTPKLRKRIDQLWVKGDVLISPVYSRNKELLAIISLDEPYNNLVPNIERIKLIEAFGDFLGLTIENHNLFEKIENLSYHDEMTGVYNYRFLREKLTGLIEKGIKPITVSLIDLDNFKKYNDRYGHLRGDEILKKIAHLLEAVVGRDGFVTRYGGDEFIVILPGLGLRGARNRIKKLAHLLSQETPDRKIEFSCGFASFPSDGKNFADLIDFADKKLYLEKKRKTNEGKSSG</sequence>
<name>A0A7C4XJE5_UNCW3</name>
<gene>
    <name evidence="2" type="ORF">ENV60_01710</name>
</gene>
<dbReference type="CDD" id="cd01949">
    <property type="entry name" value="GGDEF"/>
    <property type="match status" value="1"/>
</dbReference>
<dbReference type="SUPFAM" id="SSF55781">
    <property type="entry name" value="GAF domain-like"/>
    <property type="match status" value="2"/>
</dbReference>
<evidence type="ECO:0000259" key="1">
    <source>
        <dbReference type="PROSITE" id="PS50887"/>
    </source>
</evidence>
<dbReference type="InterPro" id="IPR050469">
    <property type="entry name" value="Diguanylate_Cyclase"/>
</dbReference>
<dbReference type="InterPro" id="IPR043128">
    <property type="entry name" value="Rev_trsase/Diguanyl_cyclase"/>
</dbReference>
<dbReference type="SUPFAM" id="SSF55073">
    <property type="entry name" value="Nucleotide cyclase"/>
    <property type="match status" value="1"/>
</dbReference>
<proteinExistence type="predicted"/>
<reference evidence="2" key="1">
    <citation type="journal article" date="2020" name="mSystems">
        <title>Genome- and Community-Level Interaction Insights into Carbon Utilization and Element Cycling Functions of Hydrothermarchaeota in Hydrothermal Sediment.</title>
        <authorList>
            <person name="Zhou Z."/>
            <person name="Liu Y."/>
            <person name="Xu W."/>
            <person name="Pan J."/>
            <person name="Luo Z.H."/>
            <person name="Li M."/>
        </authorList>
    </citation>
    <scope>NUCLEOTIDE SEQUENCE [LARGE SCALE GENOMIC DNA]</scope>
    <source>
        <strain evidence="2">SpSt-774</strain>
    </source>
</reference>
<dbReference type="Pfam" id="PF00990">
    <property type="entry name" value="GGDEF"/>
    <property type="match status" value="1"/>
</dbReference>